<dbReference type="EMBL" id="GL732553">
    <property type="protein sequence ID" value="EFX79159.1"/>
    <property type="molecule type" value="Genomic_DNA"/>
</dbReference>
<dbReference type="HOGENOM" id="CLU_863990_0_0_1"/>
<keyword evidence="2" id="KW-1185">Reference proteome</keyword>
<evidence type="ECO:0000313" key="1">
    <source>
        <dbReference type="EMBL" id="EFX79159.1"/>
    </source>
</evidence>
<reference evidence="1 2" key="1">
    <citation type="journal article" date="2011" name="Science">
        <title>The ecoresponsive genome of Daphnia pulex.</title>
        <authorList>
            <person name="Colbourne J.K."/>
            <person name="Pfrender M.E."/>
            <person name="Gilbert D."/>
            <person name="Thomas W.K."/>
            <person name="Tucker A."/>
            <person name="Oakley T.H."/>
            <person name="Tokishita S."/>
            <person name="Aerts A."/>
            <person name="Arnold G.J."/>
            <person name="Basu M.K."/>
            <person name="Bauer D.J."/>
            <person name="Caceres C.E."/>
            <person name="Carmel L."/>
            <person name="Casola C."/>
            <person name="Choi J.H."/>
            <person name="Detter J.C."/>
            <person name="Dong Q."/>
            <person name="Dusheyko S."/>
            <person name="Eads B.D."/>
            <person name="Frohlich T."/>
            <person name="Geiler-Samerotte K.A."/>
            <person name="Gerlach D."/>
            <person name="Hatcher P."/>
            <person name="Jogdeo S."/>
            <person name="Krijgsveld J."/>
            <person name="Kriventseva E.V."/>
            <person name="Kultz D."/>
            <person name="Laforsch C."/>
            <person name="Lindquist E."/>
            <person name="Lopez J."/>
            <person name="Manak J.R."/>
            <person name="Muller J."/>
            <person name="Pangilinan J."/>
            <person name="Patwardhan R.P."/>
            <person name="Pitluck S."/>
            <person name="Pritham E.J."/>
            <person name="Rechtsteiner A."/>
            <person name="Rho M."/>
            <person name="Rogozin I.B."/>
            <person name="Sakarya O."/>
            <person name="Salamov A."/>
            <person name="Schaack S."/>
            <person name="Shapiro H."/>
            <person name="Shiga Y."/>
            <person name="Skalitzky C."/>
            <person name="Smith Z."/>
            <person name="Souvorov A."/>
            <person name="Sung W."/>
            <person name="Tang Z."/>
            <person name="Tsuchiya D."/>
            <person name="Tu H."/>
            <person name="Vos H."/>
            <person name="Wang M."/>
            <person name="Wolf Y.I."/>
            <person name="Yamagata H."/>
            <person name="Yamada T."/>
            <person name="Ye Y."/>
            <person name="Shaw J.R."/>
            <person name="Andrews J."/>
            <person name="Crease T.J."/>
            <person name="Tang H."/>
            <person name="Lucas S.M."/>
            <person name="Robertson H.M."/>
            <person name="Bork P."/>
            <person name="Koonin E.V."/>
            <person name="Zdobnov E.M."/>
            <person name="Grigoriev I.V."/>
            <person name="Lynch M."/>
            <person name="Boore J.L."/>
        </authorList>
    </citation>
    <scope>NUCLEOTIDE SEQUENCE [LARGE SCALE GENOMIC DNA]</scope>
</reference>
<dbReference type="Proteomes" id="UP000000305">
    <property type="component" value="Unassembled WGS sequence"/>
</dbReference>
<evidence type="ECO:0000313" key="2">
    <source>
        <dbReference type="Proteomes" id="UP000000305"/>
    </source>
</evidence>
<dbReference type="AlphaFoldDB" id="E9GMV6"/>
<proteinExistence type="predicted"/>
<dbReference type="InParanoid" id="E9GMV6"/>
<protein>
    <submittedName>
        <fullName evidence="1">Uncharacterized protein</fullName>
    </submittedName>
</protein>
<name>E9GMV6_DAPPU</name>
<accession>E9GMV6</accession>
<dbReference type="KEGG" id="dpx:DAPPUDRAFT_104638"/>
<organism evidence="1 2">
    <name type="scientific">Daphnia pulex</name>
    <name type="common">Water flea</name>
    <dbReference type="NCBI Taxonomy" id="6669"/>
    <lineage>
        <taxon>Eukaryota</taxon>
        <taxon>Metazoa</taxon>
        <taxon>Ecdysozoa</taxon>
        <taxon>Arthropoda</taxon>
        <taxon>Crustacea</taxon>
        <taxon>Branchiopoda</taxon>
        <taxon>Diplostraca</taxon>
        <taxon>Cladocera</taxon>
        <taxon>Anomopoda</taxon>
        <taxon>Daphniidae</taxon>
        <taxon>Daphnia</taxon>
    </lineage>
</organism>
<sequence length="322" mass="36876">MRRRRRVPCILKPDYQPITNQNIFSNTFKVHNILNNAEPAELQEKLPLPLQDLALSVKQKFPGQNNTFGPGNLIPGVGTFTWFSFNGLLNVSINSECSQEGHELIVRRVPKETNRGQECLWNVYSVSQVAVAEMANCLQRRNRQWATHSEDLLKEEMKALGLPISTDILKPVHRFPLEAGLSPAHFTILDEIETQSLKKIQDTVFHEADIGKDPVAKQQSLIELTNLLKRQRVFEVSKAILHLTLAIHRRYQRLKGERAFLDYDSLITFAIGLLHSPQGVFYNLAIPKKSIYIFQGDDLAAFSFMLNYIQERYFKGPFEKCV</sequence>
<gene>
    <name evidence="1" type="ORF">DAPPUDRAFT_104638</name>
</gene>